<dbReference type="NCBIfam" id="TIGR01760">
    <property type="entry name" value="tape_meas_TP901"/>
    <property type="match status" value="1"/>
</dbReference>
<feature type="compositionally biased region" description="Basic and acidic residues" evidence="4">
    <location>
        <begin position="657"/>
        <end position="672"/>
    </location>
</feature>
<evidence type="ECO:0000256" key="3">
    <source>
        <dbReference type="SAM" id="Coils"/>
    </source>
</evidence>
<dbReference type="PANTHER" id="PTHR37813:SF1">
    <property type="entry name" value="FELS-2 PROPHAGE PROTEIN"/>
    <property type="match status" value="1"/>
</dbReference>
<dbReference type="InterPro" id="IPR010090">
    <property type="entry name" value="Phage_tape_meas"/>
</dbReference>
<evidence type="ECO:0000313" key="6">
    <source>
        <dbReference type="EMBL" id="DAD91757.1"/>
    </source>
</evidence>
<feature type="coiled-coil region" evidence="3">
    <location>
        <begin position="543"/>
        <end position="657"/>
    </location>
</feature>
<keyword evidence="1" id="KW-1245">Viral tail assembly</keyword>
<dbReference type="EMBL" id="BK015121">
    <property type="protein sequence ID" value="DAD91757.1"/>
    <property type="molecule type" value="Genomic_DNA"/>
</dbReference>
<feature type="coiled-coil region" evidence="3">
    <location>
        <begin position="415"/>
        <end position="479"/>
    </location>
</feature>
<evidence type="ECO:0000259" key="5">
    <source>
        <dbReference type="Pfam" id="PF10145"/>
    </source>
</evidence>
<keyword evidence="2" id="KW-1188">Viral release from host cell</keyword>
<organism evidence="6">
    <name type="scientific">Siphoviridae sp. ctOqH1</name>
    <dbReference type="NCBI Taxonomy" id="2826316"/>
    <lineage>
        <taxon>Viruses</taxon>
        <taxon>Duplodnaviria</taxon>
        <taxon>Heunggongvirae</taxon>
        <taxon>Uroviricota</taxon>
        <taxon>Caudoviricetes</taxon>
    </lineage>
</organism>
<evidence type="ECO:0000256" key="1">
    <source>
        <dbReference type="ARBA" id="ARBA00022465"/>
    </source>
</evidence>
<feature type="region of interest" description="Disordered" evidence="4">
    <location>
        <begin position="657"/>
        <end position="693"/>
    </location>
</feature>
<feature type="coiled-coil region" evidence="3">
    <location>
        <begin position="309"/>
        <end position="343"/>
    </location>
</feature>
<protein>
    <submittedName>
        <fullName evidence="6">Minor tail protein</fullName>
    </submittedName>
</protein>
<evidence type="ECO:0000256" key="2">
    <source>
        <dbReference type="ARBA" id="ARBA00022612"/>
    </source>
</evidence>
<feature type="domain" description="Phage tail tape measure protein" evidence="5">
    <location>
        <begin position="109"/>
        <end position="295"/>
    </location>
</feature>
<accession>A0A8S5NAE5</accession>
<dbReference type="Pfam" id="PF10145">
    <property type="entry name" value="PhageMin_Tail"/>
    <property type="match status" value="1"/>
</dbReference>
<keyword evidence="3" id="KW-0175">Coiled coil</keyword>
<proteinExistence type="predicted"/>
<dbReference type="PANTHER" id="PTHR37813">
    <property type="entry name" value="FELS-2 PROPHAGE PROTEIN"/>
    <property type="match status" value="1"/>
</dbReference>
<dbReference type="GO" id="GO:0098003">
    <property type="term" value="P:viral tail assembly"/>
    <property type="evidence" value="ECO:0007669"/>
    <property type="project" value="UniProtKB-KW"/>
</dbReference>
<reference evidence="6" key="1">
    <citation type="journal article" date="2021" name="Proc. Natl. Acad. Sci. U.S.A.">
        <title>A Catalog of Tens of Thousands of Viruses from Human Metagenomes Reveals Hidden Associations with Chronic Diseases.</title>
        <authorList>
            <person name="Tisza M.J."/>
            <person name="Buck C.B."/>
        </authorList>
    </citation>
    <scope>NUCLEOTIDE SEQUENCE</scope>
    <source>
        <strain evidence="6">CtOqH1</strain>
    </source>
</reference>
<name>A0A8S5NAE5_9CAUD</name>
<sequence>MATNLADLRVGLLLNDASFRSNITDAMNHAGRETERFSRKAKQNAKDVSDSFHSIGTSVKQVAGSLAMVGGVSLSIGSILGISRQYGQALSDLAAITGAAGDQLKVFDEAAQEMGRTTQYSAMQAAEAIKLMAASKPELMKTSEGLINVTKSSLILAQASGTTLPDATRTLALSLNQFGASVSDADRYINVLAAGSRYGASEVNETAEAIKKGGVAAAQAKVPFEEMNAVIQTLAEREVKGADAGTALRNMILILESSTDKKLKPSVVGMTTALENLAQKNYSTTALTKIFGRENVNAAMILSKNTDKVRELTKALTGTETAYEQAKERTNNLNGDLQNLASAFEGLAIKAGQSANGPLRTGIQSASDAINTLSNNLSTLVNVGTYAVLPVIGARMTRGLQEQTKEWVKNEAAVRNNAKQMRENAQETIDLAKASREQAQQESRRLGTQSVLMRQYGINANYQKEYLALNRQIREAERQEAIGKQRLIAANNQLSYSQRALRASSMALKGVYSALGGPVGAAMLAGSAIYYFHNKALEARDSALNLKRAVAETTDELMRLSQAKLAVKIDDVRDSLKNIEEQEKIVKNQLESYSDTKIQLLEKRGKGFFGWAHTWYESADEAKATQNKLKSELEDIIKNKEIESQTLEAAIEAQKRLLNGEKPPELKEDKPAGDSGGGGNDGGNDLVSGSKQKVSQYHQLRMQIEQEHATSLERISLSESETMRKLQESLKAGGMKQEEYERLKTLNAENHMKQRAELAEKYSPMRTSLRNEQEMTKELKSLFEQRLLTEKEYQYARMQMDKDMSKYRLSEQAKGISLPNISILGEIDPVIQLQNQLEEQKALYQAYYEDGLVSKERYEQLMIAATNKSKEAQYQSSKEFYASQGMWQRMQMNLVDTVEQRTANAMTGMLMGTKSFSEGMKEFSSSLASSIISDLIRIAIQAQITNALTGLMGGFAGSGGATSGAKAGKVGVKANAKGDVYSSPSLSQYSNQVVSSPTLFAFAKGGTPNLGLMGEAGSEAIMPLKRGPDGSLGVRATGSNSTASGDTIIHQTFHVTGNGDEALYQAIQEAARIGAEQGASKAKSDIMRDFQTNGTLRRNLR</sequence>
<evidence type="ECO:0000256" key="4">
    <source>
        <dbReference type="SAM" id="MobiDB-lite"/>
    </source>
</evidence>